<accession>A0AAU9V0W6</accession>
<name>A0AAU9V0W6_EUPED</name>
<dbReference type="AlphaFoldDB" id="A0AAU9V0W6"/>
<dbReference type="EMBL" id="CAKOGL010000027">
    <property type="protein sequence ID" value="CAH2104936.1"/>
    <property type="molecule type" value="Genomic_DNA"/>
</dbReference>
<dbReference type="Proteomes" id="UP001153954">
    <property type="component" value="Unassembled WGS sequence"/>
</dbReference>
<gene>
    <name evidence="1" type="ORF">EEDITHA_LOCUS19259</name>
</gene>
<proteinExistence type="predicted"/>
<keyword evidence="2" id="KW-1185">Reference proteome</keyword>
<comment type="caution">
    <text evidence="1">The sequence shown here is derived from an EMBL/GenBank/DDBJ whole genome shotgun (WGS) entry which is preliminary data.</text>
</comment>
<protein>
    <submittedName>
        <fullName evidence="1">Uncharacterized protein</fullName>
    </submittedName>
</protein>
<evidence type="ECO:0000313" key="1">
    <source>
        <dbReference type="EMBL" id="CAH2104936.1"/>
    </source>
</evidence>
<organism evidence="1 2">
    <name type="scientific">Euphydryas editha</name>
    <name type="common">Edith's checkerspot</name>
    <dbReference type="NCBI Taxonomy" id="104508"/>
    <lineage>
        <taxon>Eukaryota</taxon>
        <taxon>Metazoa</taxon>
        <taxon>Ecdysozoa</taxon>
        <taxon>Arthropoda</taxon>
        <taxon>Hexapoda</taxon>
        <taxon>Insecta</taxon>
        <taxon>Pterygota</taxon>
        <taxon>Neoptera</taxon>
        <taxon>Endopterygota</taxon>
        <taxon>Lepidoptera</taxon>
        <taxon>Glossata</taxon>
        <taxon>Ditrysia</taxon>
        <taxon>Papilionoidea</taxon>
        <taxon>Nymphalidae</taxon>
        <taxon>Nymphalinae</taxon>
        <taxon>Euphydryas</taxon>
    </lineage>
</organism>
<reference evidence="1" key="1">
    <citation type="submission" date="2022-03" db="EMBL/GenBank/DDBJ databases">
        <authorList>
            <person name="Tunstrom K."/>
        </authorList>
    </citation>
    <scope>NUCLEOTIDE SEQUENCE</scope>
</reference>
<sequence>MVRVVSCHLDSVHEWGHLVRTAPARPRRRAHMCAACARMCMCVHVRTIACTRVLRATHVRDVRPHTLAASIQDDSPYIYITVTQ</sequence>
<evidence type="ECO:0000313" key="2">
    <source>
        <dbReference type="Proteomes" id="UP001153954"/>
    </source>
</evidence>